<dbReference type="Gene3D" id="3.80.10.10">
    <property type="entry name" value="Ribonuclease Inhibitor"/>
    <property type="match status" value="1"/>
</dbReference>
<evidence type="ECO:0000259" key="3">
    <source>
        <dbReference type="Pfam" id="PF03217"/>
    </source>
</evidence>
<dbReference type="AlphaFoldDB" id="A0A0R2L920"/>
<feature type="compositionally biased region" description="Polar residues" evidence="2">
    <location>
        <begin position="131"/>
        <end position="145"/>
    </location>
</feature>
<evidence type="ECO:0000313" key="5">
    <source>
        <dbReference type="Proteomes" id="UP000051006"/>
    </source>
</evidence>
<feature type="compositionally biased region" description="Polar residues" evidence="2">
    <location>
        <begin position="653"/>
        <end position="673"/>
    </location>
</feature>
<dbReference type="Pfam" id="PF03217">
    <property type="entry name" value="SlpA"/>
    <property type="match status" value="2"/>
</dbReference>
<feature type="region of interest" description="Disordered" evidence="2">
    <location>
        <begin position="131"/>
        <end position="150"/>
    </location>
</feature>
<proteinExistence type="predicted"/>
<feature type="domain" description="S-layer protein C-terminal" evidence="3">
    <location>
        <begin position="676"/>
        <end position="723"/>
    </location>
</feature>
<organism evidence="4 5">
    <name type="scientific">Companilactobacillus kimchiensis</name>
    <dbReference type="NCBI Taxonomy" id="993692"/>
    <lineage>
        <taxon>Bacteria</taxon>
        <taxon>Bacillati</taxon>
        <taxon>Bacillota</taxon>
        <taxon>Bacilli</taxon>
        <taxon>Lactobacillales</taxon>
        <taxon>Lactobacillaceae</taxon>
        <taxon>Companilactobacillus</taxon>
    </lineage>
</organism>
<dbReference type="NCBIfam" id="TIGR02167">
    <property type="entry name" value="Liste_lipo_26"/>
    <property type="match status" value="3"/>
</dbReference>
<sequence>MRFQQLKHNPNNIIRKKLVKSGKNWITVSTLAIAGGLFLVGSPSTTVKADTVNNSVTTSTPDTTDNPVVSDSQTNQKPDVTPVSGQVSEPNTETPNNGAGSTQQPAAAVNSTQSSDNGDDTTSEATNTIQTQIPAATPTQDTNKFNIPDDAWVKNDGTAADTSGPWIGAPWYITQSGEMHIGEGNLTSDATSWAGNTGGSDSESYAKKIKKISFDGPVTTTDQFTDMFQNLTSLTEIDNIDNLDVSATTNLANAFSGDSALTSLDLSFWDTSNVTDMSYMFLGDTALGKIIFNDSPSSTKKVTDMSYMFAMSSDPNATEGISSKLKNLDITDWDTSNLQSVQGMFANNAGLTALSVPNWKTKQLEDSSGMFKNDTALKSVDLSAWTIPGLSYVSSMFQNDTALESVNLSGWATPSPGLTSITAMFQDDVNLTDVDISNFDVSNITDFTYLFLNDKKLKGLDLSKWDMNTDADVGTTKPGENTYGMFDGTDMNYIILGPNNHFTTNITLPSTKSDTWYNTDKTATPKSFSATDAASSIGSIYNKGADSPKTAFTFIPNFDITTDVTIHSNLGDKVVSNVKATVGKDKTVTVTVPKVDGYTVSPTTVTATVNDTGTITTDETVTYTPDKKPSGGNHGSGSNNNNSNNNNNNNNNQPNVTTEHKVQTVSTYNDLSDTPLYTQNTDKAMSLVTDQALAKNSGWYSDQKVTINGVDYYRVATDRYVKADQSYVYQATNSDIKTHTDSPKRLYTAKGVLVMDRELSANSEWFTDRIIDIDGVQYYRVSTNEFIKADDVSIY</sequence>
<gene>
    <name evidence="4" type="ORF">IV57_GL001236</name>
</gene>
<dbReference type="STRING" id="993692.IV57_GL001236"/>
<dbReference type="InterPro" id="IPR024968">
    <property type="entry name" value="SlpA_C_lactobacillus"/>
</dbReference>
<dbReference type="PATRIC" id="fig|993692.3.peg.1253"/>
<feature type="compositionally biased region" description="Polar residues" evidence="2">
    <location>
        <begin position="43"/>
        <end position="116"/>
    </location>
</feature>
<feature type="compositionally biased region" description="Low complexity" evidence="2">
    <location>
        <begin position="636"/>
        <end position="652"/>
    </location>
</feature>
<protein>
    <submittedName>
        <fullName evidence="4">Bacterial surface protein 26-residue PARCEL repeat-containing domain protein</fullName>
    </submittedName>
</protein>
<dbReference type="SUPFAM" id="SSF52058">
    <property type="entry name" value="L domain-like"/>
    <property type="match status" value="1"/>
</dbReference>
<dbReference type="Pfam" id="PF03382">
    <property type="entry name" value="DUF285"/>
    <property type="match status" value="3"/>
</dbReference>
<feature type="domain" description="S-layer protein C-terminal" evidence="3">
    <location>
        <begin position="746"/>
        <end position="789"/>
    </location>
</feature>
<dbReference type="InterPro" id="IPR011889">
    <property type="entry name" value="Liste_lipo_26"/>
</dbReference>
<reference evidence="4 5" key="1">
    <citation type="journal article" date="2015" name="Genome Announc.">
        <title>Expanding the biotechnology potential of lactobacilli through comparative genomics of 213 strains and associated genera.</title>
        <authorList>
            <person name="Sun Z."/>
            <person name="Harris H.M."/>
            <person name="McCann A."/>
            <person name="Guo C."/>
            <person name="Argimon S."/>
            <person name="Zhang W."/>
            <person name="Yang X."/>
            <person name="Jeffery I.B."/>
            <person name="Cooney J.C."/>
            <person name="Kagawa T.F."/>
            <person name="Liu W."/>
            <person name="Song Y."/>
            <person name="Salvetti E."/>
            <person name="Wrobel A."/>
            <person name="Rasinkangas P."/>
            <person name="Parkhill J."/>
            <person name="Rea M.C."/>
            <person name="O'Sullivan O."/>
            <person name="Ritari J."/>
            <person name="Douillard F.P."/>
            <person name="Paul Ross R."/>
            <person name="Yang R."/>
            <person name="Briner A.E."/>
            <person name="Felis G.E."/>
            <person name="de Vos W.M."/>
            <person name="Barrangou R."/>
            <person name="Klaenhammer T.R."/>
            <person name="Caufield P.W."/>
            <person name="Cui Y."/>
            <person name="Zhang H."/>
            <person name="O'Toole P.W."/>
        </authorList>
    </citation>
    <scope>NUCLEOTIDE SEQUENCE [LARGE SCALE GENOMIC DNA]</scope>
    <source>
        <strain evidence="4 5">DSM 24716</strain>
    </source>
</reference>
<keyword evidence="5" id="KW-1185">Reference proteome</keyword>
<evidence type="ECO:0000256" key="2">
    <source>
        <dbReference type="SAM" id="MobiDB-lite"/>
    </source>
</evidence>
<dbReference type="RefSeq" id="WP_057881410.1">
    <property type="nucleotide sequence ID" value="NZ_JQCF01000024.1"/>
</dbReference>
<feature type="region of interest" description="Disordered" evidence="2">
    <location>
        <begin position="43"/>
        <end position="124"/>
    </location>
</feature>
<feature type="region of interest" description="Disordered" evidence="2">
    <location>
        <begin position="616"/>
        <end position="673"/>
    </location>
</feature>
<comment type="caution">
    <text evidence="4">The sequence shown here is derived from an EMBL/GenBank/DDBJ whole genome shotgun (WGS) entry which is preliminary data.</text>
</comment>
<evidence type="ECO:0000256" key="1">
    <source>
        <dbReference type="ARBA" id="ARBA00022729"/>
    </source>
</evidence>
<keyword evidence="1" id="KW-0732">Signal</keyword>
<name>A0A0R2L920_9LACO</name>
<dbReference type="InterPro" id="IPR032675">
    <property type="entry name" value="LRR_dom_sf"/>
</dbReference>
<dbReference type="InterPro" id="IPR005046">
    <property type="entry name" value="DUF285"/>
</dbReference>
<evidence type="ECO:0000313" key="4">
    <source>
        <dbReference type="EMBL" id="KRN98319.1"/>
    </source>
</evidence>
<dbReference type="InterPro" id="IPR022263">
    <property type="entry name" value="KxYKxGKxW"/>
</dbReference>
<dbReference type="NCBIfam" id="TIGR03715">
    <property type="entry name" value="KxYKxGKxW"/>
    <property type="match status" value="1"/>
</dbReference>
<accession>A0A0R2L920</accession>
<dbReference type="Proteomes" id="UP000051006">
    <property type="component" value="Unassembled WGS sequence"/>
</dbReference>
<dbReference type="EMBL" id="JQCF01000024">
    <property type="protein sequence ID" value="KRN98319.1"/>
    <property type="molecule type" value="Genomic_DNA"/>
</dbReference>